<gene>
    <name evidence="1" type="ORF">D5086_002927</name>
</gene>
<organism evidence="1 2">
    <name type="scientific">Populus alba</name>
    <name type="common">White poplar</name>
    <dbReference type="NCBI Taxonomy" id="43335"/>
    <lineage>
        <taxon>Eukaryota</taxon>
        <taxon>Viridiplantae</taxon>
        <taxon>Streptophyta</taxon>
        <taxon>Embryophyta</taxon>
        <taxon>Tracheophyta</taxon>
        <taxon>Spermatophyta</taxon>
        <taxon>Magnoliopsida</taxon>
        <taxon>eudicotyledons</taxon>
        <taxon>Gunneridae</taxon>
        <taxon>Pentapetalae</taxon>
        <taxon>rosids</taxon>
        <taxon>fabids</taxon>
        <taxon>Malpighiales</taxon>
        <taxon>Salicaceae</taxon>
        <taxon>Saliceae</taxon>
        <taxon>Populus</taxon>
    </lineage>
</organism>
<reference evidence="1 2" key="1">
    <citation type="journal article" date="2024" name="Plant Biotechnol. J.">
        <title>Genome and CRISPR/Cas9 system of a widespread forest tree (Populus alba) in the world.</title>
        <authorList>
            <person name="Liu Y.J."/>
            <person name="Jiang P.F."/>
            <person name="Han X.M."/>
            <person name="Li X.Y."/>
            <person name="Wang H.M."/>
            <person name="Wang Y.J."/>
            <person name="Wang X.X."/>
            <person name="Zeng Q.Y."/>
        </authorList>
    </citation>
    <scope>NUCLEOTIDE SEQUENCE [LARGE SCALE GENOMIC DNA]</scope>
    <source>
        <strain evidence="2">cv. PAL-ZL1</strain>
    </source>
</reference>
<keyword evidence="2" id="KW-1185">Reference proteome</keyword>
<evidence type="ECO:0000313" key="2">
    <source>
        <dbReference type="Proteomes" id="UP000309997"/>
    </source>
</evidence>
<name>A0ACC4D4Q6_POPAL</name>
<accession>A0ACC4D4Q6</accession>
<evidence type="ECO:0000313" key="1">
    <source>
        <dbReference type="EMBL" id="KAL3611907.1"/>
    </source>
</evidence>
<protein>
    <submittedName>
        <fullName evidence="1">Uncharacterized protein</fullName>
    </submittedName>
</protein>
<dbReference type="Proteomes" id="UP000309997">
    <property type="component" value="Unassembled WGS sequence"/>
</dbReference>
<sequence length="141" mass="16317">MMFEINIKWVLPHMLSHGRSRLKGQKIMSMSETTKCKSFGCNLKSSFRPETSGIALHISNNYDVESDYWSASAMAWTWAAYCKFQRTSSKDGRVDGSGDMHLLVMETKIDNEDSCEQVVKNNWIHNFFFDHPGFQRMPDHL</sequence>
<comment type="caution">
    <text evidence="1">The sequence shown here is derived from an EMBL/GenBank/DDBJ whole genome shotgun (WGS) entry which is preliminary data.</text>
</comment>
<dbReference type="EMBL" id="RCHU02000001">
    <property type="protein sequence ID" value="KAL3611907.1"/>
    <property type="molecule type" value="Genomic_DNA"/>
</dbReference>
<proteinExistence type="predicted"/>